<evidence type="ECO:0000259" key="1">
    <source>
        <dbReference type="Pfam" id="PF05685"/>
    </source>
</evidence>
<sequence length="202" mass="22533">MSNLALPSFITVDDYLAGEAESPIKHEYIDGEVFAMGGASDAHVTISLNLASLLRAHLRGGPCRVYITDMKLRVERANAFFYPDVLVTCSAADAAEPDFKRAPTVVIEVLSKSTEGYDRGDKFARYRLLDSLQEYVLIDSRRRAIEVFRRHADGWLLQPVAEAGALKLQTVDFACTMDEVYEDVTLEPECDERECDPSPEAH</sequence>
<dbReference type="InterPro" id="IPR011335">
    <property type="entry name" value="Restrct_endonuc-II-like"/>
</dbReference>
<dbReference type="InterPro" id="IPR008538">
    <property type="entry name" value="Uma2"/>
</dbReference>
<accession>A0AAJ0U2K3</accession>
<evidence type="ECO:0000313" key="3">
    <source>
        <dbReference type="Proteomes" id="UP001296776"/>
    </source>
</evidence>
<proteinExistence type="predicted"/>
<dbReference type="AlphaFoldDB" id="A0AAJ0U2K3"/>
<dbReference type="PANTHER" id="PTHR36558">
    <property type="entry name" value="GLR1098 PROTEIN"/>
    <property type="match status" value="1"/>
</dbReference>
<reference evidence="2" key="2">
    <citation type="journal article" date="2020" name="Microorganisms">
        <title>Osmotic Adaptation and Compatible Solute Biosynthesis of Phototrophic Bacteria as Revealed from Genome Analyses.</title>
        <authorList>
            <person name="Imhoff J.F."/>
            <person name="Rahn T."/>
            <person name="Kunzel S."/>
            <person name="Keller A."/>
            <person name="Neulinger S.C."/>
        </authorList>
    </citation>
    <scope>NUCLEOTIDE SEQUENCE</scope>
    <source>
        <strain evidence="2">DSM 11080</strain>
    </source>
</reference>
<evidence type="ECO:0000313" key="2">
    <source>
        <dbReference type="EMBL" id="MBK1704126.1"/>
    </source>
</evidence>
<dbReference type="CDD" id="cd06260">
    <property type="entry name" value="DUF820-like"/>
    <property type="match status" value="1"/>
</dbReference>
<dbReference type="EMBL" id="NRSJ01000007">
    <property type="protein sequence ID" value="MBK1704126.1"/>
    <property type="molecule type" value="Genomic_DNA"/>
</dbReference>
<dbReference type="Gene3D" id="3.90.1570.10">
    <property type="entry name" value="tt1808, chain A"/>
    <property type="match status" value="1"/>
</dbReference>
<keyword evidence="3" id="KW-1185">Reference proteome</keyword>
<name>A0AAJ0U2K3_9GAMM</name>
<comment type="caution">
    <text evidence="2">The sequence shown here is derived from an EMBL/GenBank/DDBJ whole genome shotgun (WGS) entry which is preliminary data.</text>
</comment>
<feature type="domain" description="Putative restriction endonuclease" evidence="1">
    <location>
        <begin position="13"/>
        <end position="164"/>
    </location>
</feature>
<dbReference type="Proteomes" id="UP001296776">
    <property type="component" value="Unassembled WGS sequence"/>
</dbReference>
<dbReference type="PANTHER" id="PTHR36558:SF1">
    <property type="entry name" value="RESTRICTION ENDONUCLEASE DOMAIN-CONTAINING PROTEIN-RELATED"/>
    <property type="match status" value="1"/>
</dbReference>
<dbReference type="RefSeq" id="WP_200345299.1">
    <property type="nucleotide sequence ID" value="NZ_NRSJ01000007.1"/>
</dbReference>
<gene>
    <name evidence="2" type="ORF">CKO40_06080</name>
</gene>
<dbReference type="Pfam" id="PF05685">
    <property type="entry name" value="Uma2"/>
    <property type="match status" value="1"/>
</dbReference>
<protein>
    <recommendedName>
        <fullName evidence="1">Putative restriction endonuclease domain-containing protein</fullName>
    </recommendedName>
</protein>
<dbReference type="SUPFAM" id="SSF52980">
    <property type="entry name" value="Restriction endonuclease-like"/>
    <property type="match status" value="1"/>
</dbReference>
<organism evidence="2 3">
    <name type="scientific">Halochromatium glycolicum</name>
    <dbReference type="NCBI Taxonomy" id="85075"/>
    <lineage>
        <taxon>Bacteria</taxon>
        <taxon>Pseudomonadati</taxon>
        <taxon>Pseudomonadota</taxon>
        <taxon>Gammaproteobacteria</taxon>
        <taxon>Chromatiales</taxon>
        <taxon>Chromatiaceae</taxon>
        <taxon>Halochromatium</taxon>
    </lineage>
</organism>
<dbReference type="InterPro" id="IPR012296">
    <property type="entry name" value="Nuclease_put_TT1808"/>
</dbReference>
<reference evidence="2" key="1">
    <citation type="submission" date="2017-08" db="EMBL/GenBank/DDBJ databases">
        <authorList>
            <person name="Imhoff J.F."/>
            <person name="Rahn T."/>
            <person name="Kuenzel S."/>
            <person name="Neulinger S.C."/>
        </authorList>
    </citation>
    <scope>NUCLEOTIDE SEQUENCE</scope>
    <source>
        <strain evidence="2">DSM 11080</strain>
    </source>
</reference>